<accession>A0A7S0UX99</accession>
<feature type="region of interest" description="Disordered" evidence="1">
    <location>
        <begin position="349"/>
        <end position="384"/>
    </location>
</feature>
<protein>
    <submittedName>
        <fullName evidence="2">Uncharacterized protein</fullName>
    </submittedName>
</protein>
<name>A0A7S0UX99_9CHLO</name>
<feature type="compositionally biased region" description="Gly residues" evidence="1">
    <location>
        <begin position="356"/>
        <end position="365"/>
    </location>
</feature>
<evidence type="ECO:0000256" key="1">
    <source>
        <dbReference type="SAM" id="MobiDB-lite"/>
    </source>
</evidence>
<sequence length="397" mass="44031">MSLLNNSNMQCDQALATQEAYQMASNDVIATIPRYAAPNLASSLPFYNNSEQDFINRAFTVGNYDDIRQLPATLKEQQVQLAREARMKAAKDFLRPWQPGEQTKKLFTSFEYIPSRFSLADEIASNERVTSEAIRLTIGKGREFFPASNKKVSKFNDYDIERDGNFPYLGSAFENVDELKAAEKALKDAHLLAPEIPFRNAVGQKLPDAPSRQDSWSTMLSLKKLILMDWPDADLNLFENEHDCWVLRFEESSIDGAAGLVAYMNVMLRCNELVVAYRLDKVLEFWNHRPGDGGIYFVLRPPWVRPDNLKTFFALHPEELDWRTGYNAVAMANATAAAEAAVAVAESAGNARSNSGGTGGSGMLGMTGSDLEDPASGWNRSSIASGGATDNGVLRMR</sequence>
<dbReference type="AlphaFoldDB" id="A0A7S0UX99"/>
<evidence type="ECO:0000313" key="2">
    <source>
        <dbReference type="EMBL" id="CAD8771821.1"/>
    </source>
</evidence>
<dbReference type="PANTHER" id="PTHR40430">
    <property type="entry name" value="T. BRUCEI SPP.-SPECIFIC PROTEIN"/>
    <property type="match status" value="1"/>
</dbReference>
<dbReference type="EMBL" id="HBFM01013134">
    <property type="protein sequence ID" value="CAD8771821.1"/>
    <property type="molecule type" value="Transcribed_RNA"/>
</dbReference>
<gene>
    <name evidence="2" type="ORF">PPAR00522_LOCUS8224</name>
</gene>
<proteinExistence type="predicted"/>
<reference evidence="2" key="1">
    <citation type="submission" date="2021-01" db="EMBL/GenBank/DDBJ databases">
        <authorList>
            <person name="Corre E."/>
            <person name="Pelletier E."/>
            <person name="Niang G."/>
            <person name="Scheremetjew M."/>
            <person name="Finn R."/>
            <person name="Kale V."/>
            <person name="Holt S."/>
            <person name="Cochrane G."/>
            <person name="Meng A."/>
            <person name="Brown T."/>
            <person name="Cohen L."/>
        </authorList>
    </citation>
    <scope>NUCLEOTIDE SEQUENCE</scope>
    <source>
        <strain evidence="2">SAG 63-3</strain>
    </source>
</reference>
<organism evidence="2">
    <name type="scientific">Polytomella parva</name>
    <dbReference type="NCBI Taxonomy" id="51329"/>
    <lineage>
        <taxon>Eukaryota</taxon>
        <taxon>Viridiplantae</taxon>
        <taxon>Chlorophyta</taxon>
        <taxon>core chlorophytes</taxon>
        <taxon>Chlorophyceae</taxon>
        <taxon>CS clade</taxon>
        <taxon>Chlamydomonadales</taxon>
        <taxon>Chlamydomonadaceae</taxon>
        <taxon>Polytomella</taxon>
    </lineage>
</organism>
<dbReference type="PANTHER" id="PTHR40430:SF1">
    <property type="entry name" value="T. BRUCEI SPP.-SPECIFIC PROTEIN"/>
    <property type="match status" value="1"/>
</dbReference>